<reference evidence="2" key="1">
    <citation type="journal article" date="2014" name="Soil Biol. Biochem.">
        <title>Structure and function of bacterial communities in ageing soils: Insights from the Mendocino ecological staircase.</title>
        <authorList>
            <person name="Uroz S."/>
            <person name="Tech J.J."/>
            <person name="Sawaya N.A."/>
            <person name="Frey-Klett P."/>
            <person name="Leveau J.H.J."/>
        </authorList>
    </citation>
    <scope>NUCLEOTIDE SEQUENCE [LARGE SCALE GENOMIC DNA]</scope>
    <source>
        <strain evidence="2">Cal35</strain>
    </source>
</reference>
<gene>
    <name evidence="1" type="ORF">LT85_3577</name>
</gene>
<dbReference type="KEGG" id="care:LT85_3577"/>
<dbReference type="Proteomes" id="UP000030302">
    <property type="component" value="Chromosome"/>
</dbReference>
<dbReference type="AlphaFoldDB" id="A0A0A1FG67"/>
<evidence type="ECO:0000313" key="1">
    <source>
        <dbReference type="EMBL" id="AIY42735.1"/>
    </source>
</evidence>
<keyword evidence="2" id="KW-1185">Reference proteome</keyword>
<accession>A0A0A1FG67</accession>
<proteinExistence type="predicted"/>
<organism evidence="1 2">
    <name type="scientific">Collimonas arenae</name>
    <dbReference type="NCBI Taxonomy" id="279058"/>
    <lineage>
        <taxon>Bacteria</taxon>
        <taxon>Pseudomonadati</taxon>
        <taxon>Pseudomonadota</taxon>
        <taxon>Betaproteobacteria</taxon>
        <taxon>Burkholderiales</taxon>
        <taxon>Oxalobacteraceae</taxon>
        <taxon>Collimonas</taxon>
    </lineage>
</organism>
<name>A0A0A1FG67_9BURK</name>
<dbReference type="HOGENOM" id="CLU_1666400_0_0_4"/>
<sequence length="158" mass="17741">MIFWLKGNQLPALNERGYLVSGVDGKGVSQLTLTTVYRFVPMMKRNALIDTIAKSIEATGSAEDGKKAQQLILDNAITACRKQLADLLPEEVALNRTGKEYVSFRRLEWDKSSKTFGSELSKPKKLDDSHTDLTSLGTKTRIFPVDDRGVEHWLTQRN</sequence>
<dbReference type="EMBL" id="CP009962">
    <property type="protein sequence ID" value="AIY42735.1"/>
    <property type="molecule type" value="Genomic_DNA"/>
</dbReference>
<protein>
    <submittedName>
        <fullName evidence="1">Uncharacterized protein</fullName>
    </submittedName>
</protein>
<evidence type="ECO:0000313" key="2">
    <source>
        <dbReference type="Proteomes" id="UP000030302"/>
    </source>
</evidence>